<evidence type="ECO:0000313" key="1">
    <source>
        <dbReference type="EMBL" id="KAA6365146.1"/>
    </source>
</evidence>
<protein>
    <submittedName>
        <fullName evidence="1">Uncharacterized protein</fullName>
    </submittedName>
</protein>
<reference evidence="1 2" key="1">
    <citation type="submission" date="2019-03" db="EMBL/GenBank/DDBJ databases">
        <title>Single cell metagenomics reveals metabolic interactions within the superorganism composed of flagellate Streblomastix strix and complex community of Bacteroidetes bacteria on its surface.</title>
        <authorList>
            <person name="Treitli S.C."/>
            <person name="Kolisko M."/>
            <person name="Husnik F."/>
            <person name="Keeling P."/>
            <person name="Hampl V."/>
        </authorList>
    </citation>
    <scope>NUCLEOTIDE SEQUENCE [LARGE SCALE GENOMIC DNA]</scope>
    <source>
        <strain evidence="1">ST1C</strain>
    </source>
</reference>
<gene>
    <name evidence="1" type="ORF">EZS28_039326</name>
</gene>
<name>A0A5J4U2X6_9EUKA</name>
<dbReference type="EMBL" id="SNRW01020776">
    <property type="protein sequence ID" value="KAA6365146.1"/>
    <property type="molecule type" value="Genomic_DNA"/>
</dbReference>
<sequence>MIRLIITRSPYTINYRSDPPIAKKLDRSRYELKSSFVGAFETGGMNSS</sequence>
<dbReference type="AlphaFoldDB" id="A0A5J4U2X6"/>
<feature type="non-terminal residue" evidence="1">
    <location>
        <position position="48"/>
    </location>
</feature>
<evidence type="ECO:0000313" key="2">
    <source>
        <dbReference type="Proteomes" id="UP000324800"/>
    </source>
</evidence>
<accession>A0A5J4U2X6</accession>
<comment type="caution">
    <text evidence="1">The sequence shown here is derived from an EMBL/GenBank/DDBJ whole genome shotgun (WGS) entry which is preliminary data.</text>
</comment>
<proteinExistence type="predicted"/>
<organism evidence="1 2">
    <name type="scientific">Streblomastix strix</name>
    <dbReference type="NCBI Taxonomy" id="222440"/>
    <lineage>
        <taxon>Eukaryota</taxon>
        <taxon>Metamonada</taxon>
        <taxon>Preaxostyla</taxon>
        <taxon>Oxymonadida</taxon>
        <taxon>Streblomastigidae</taxon>
        <taxon>Streblomastix</taxon>
    </lineage>
</organism>
<dbReference type="Proteomes" id="UP000324800">
    <property type="component" value="Unassembled WGS sequence"/>
</dbReference>